<evidence type="ECO:0000313" key="1">
    <source>
        <dbReference type="EMBL" id="GAH70810.1"/>
    </source>
</evidence>
<feature type="non-terminal residue" evidence="1">
    <location>
        <position position="1"/>
    </location>
</feature>
<proteinExistence type="predicted"/>
<protein>
    <submittedName>
        <fullName evidence="1">Uncharacterized protein</fullName>
    </submittedName>
</protein>
<name>X1INH8_9ZZZZ</name>
<reference evidence="1" key="1">
    <citation type="journal article" date="2014" name="Front. Microbiol.">
        <title>High frequency of phylogenetically diverse reductive dehalogenase-homologous genes in deep subseafloor sedimentary metagenomes.</title>
        <authorList>
            <person name="Kawai M."/>
            <person name="Futagami T."/>
            <person name="Toyoda A."/>
            <person name="Takaki Y."/>
            <person name="Nishi S."/>
            <person name="Hori S."/>
            <person name="Arai W."/>
            <person name="Tsubouchi T."/>
            <person name="Morono Y."/>
            <person name="Uchiyama I."/>
            <person name="Ito T."/>
            <person name="Fujiyama A."/>
            <person name="Inagaki F."/>
            <person name="Takami H."/>
        </authorList>
    </citation>
    <scope>NUCLEOTIDE SEQUENCE</scope>
    <source>
        <strain evidence="1">Expedition CK06-06</strain>
    </source>
</reference>
<accession>X1INH8</accession>
<comment type="caution">
    <text evidence="1">The sequence shown here is derived from an EMBL/GenBank/DDBJ whole genome shotgun (WGS) entry which is preliminary data.</text>
</comment>
<organism evidence="1">
    <name type="scientific">marine sediment metagenome</name>
    <dbReference type="NCBI Taxonomy" id="412755"/>
    <lineage>
        <taxon>unclassified sequences</taxon>
        <taxon>metagenomes</taxon>
        <taxon>ecological metagenomes</taxon>
    </lineage>
</organism>
<dbReference type="AlphaFoldDB" id="X1INH8"/>
<sequence>IKNDLLQYNRDDLKRTKYIYDWLRKLEQDKQDSEII</sequence>
<dbReference type="EMBL" id="BARU01032413">
    <property type="protein sequence ID" value="GAH70810.1"/>
    <property type="molecule type" value="Genomic_DNA"/>
</dbReference>
<gene>
    <name evidence="1" type="ORF">S03H2_51128</name>
</gene>